<accession>F8FBD7</accession>
<comment type="similarity">
    <text evidence="5">Belongs to the methyl-accepting chemotaxis (MCP) protein family.</text>
</comment>
<evidence type="ECO:0000313" key="11">
    <source>
        <dbReference type="Proteomes" id="UP000006620"/>
    </source>
</evidence>
<dbReference type="GO" id="GO:0006935">
    <property type="term" value="P:chemotaxis"/>
    <property type="evidence" value="ECO:0007669"/>
    <property type="project" value="InterPro"/>
</dbReference>
<dbReference type="KEGG" id="pms:KNP414_03966"/>
<dbReference type="Gene3D" id="1.10.287.950">
    <property type="entry name" value="Methyl-accepting chemotaxis protein"/>
    <property type="match status" value="1"/>
</dbReference>
<reference evidence="11" key="1">
    <citation type="submission" date="2011-06" db="EMBL/GenBank/DDBJ databases">
        <title>Complete genome sequence of Paenibacillus mucilaginosus KNP414.</title>
        <authorList>
            <person name="Wang J."/>
            <person name="Hu S."/>
            <person name="Hu X."/>
            <person name="Zhang B."/>
            <person name="Dong D."/>
            <person name="Zhang S."/>
            <person name="Zhao K."/>
            <person name="Wu D."/>
        </authorList>
    </citation>
    <scope>NUCLEOTIDE SEQUENCE [LARGE SCALE GENOMIC DNA]</scope>
    <source>
        <strain evidence="11">KNP414</strain>
    </source>
</reference>
<keyword evidence="7" id="KW-0812">Transmembrane</keyword>
<dbReference type="Pfam" id="PF12729">
    <property type="entry name" value="4HB_MCP_1"/>
    <property type="match status" value="1"/>
</dbReference>
<evidence type="ECO:0000259" key="9">
    <source>
        <dbReference type="PROSITE" id="PS50885"/>
    </source>
</evidence>
<evidence type="ECO:0000256" key="6">
    <source>
        <dbReference type="PROSITE-ProRule" id="PRU00284"/>
    </source>
</evidence>
<dbReference type="PANTHER" id="PTHR32089">
    <property type="entry name" value="METHYL-ACCEPTING CHEMOTAXIS PROTEIN MCPB"/>
    <property type="match status" value="1"/>
</dbReference>
<dbReference type="InterPro" id="IPR004090">
    <property type="entry name" value="Chemotax_Me-accpt_rcpt"/>
</dbReference>
<evidence type="ECO:0000256" key="5">
    <source>
        <dbReference type="ARBA" id="ARBA00029447"/>
    </source>
</evidence>
<dbReference type="InterPro" id="IPR047347">
    <property type="entry name" value="YvaQ-like_sensor"/>
</dbReference>
<dbReference type="CDD" id="cd19411">
    <property type="entry name" value="MCP2201-like_sensor"/>
    <property type="match status" value="1"/>
</dbReference>
<dbReference type="SMART" id="SM00283">
    <property type="entry name" value="MA"/>
    <property type="match status" value="1"/>
</dbReference>
<dbReference type="HOGENOM" id="CLU_000445_107_27_9"/>
<dbReference type="CDD" id="cd11386">
    <property type="entry name" value="MCP_signal"/>
    <property type="match status" value="1"/>
</dbReference>
<feature type="transmembrane region" description="Helical" evidence="7">
    <location>
        <begin position="189"/>
        <end position="208"/>
    </location>
</feature>
<dbReference type="Pfam" id="PF00015">
    <property type="entry name" value="MCPsignal"/>
    <property type="match status" value="1"/>
</dbReference>
<keyword evidence="7" id="KW-1133">Transmembrane helix</keyword>
<evidence type="ECO:0000313" key="10">
    <source>
        <dbReference type="EMBL" id="AEI42504.1"/>
    </source>
</evidence>
<gene>
    <name evidence="10" type="ordered locus">KNP414_03966</name>
</gene>
<reference evidence="10 11" key="2">
    <citation type="journal article" date="2013" name="Genome Announc.">
        <title>Genome Sequence of Growth-Improving Paenibacillus mucilaginosus Strain KNP414.</title>
        <authorList>
            <person name="Lu J.J."/>
            <person name="Wang J.F."/>
            <person name="Hu X.F."/>
        </authorList>
    </citation>
    <scope>NUCLEOTIDE SEQUENCE [LARGE SCALE GENOMIC DNA]</scope>
    <source>
        <strain evidence="10 11">KNP414</strain>
    </source>
</reference>
<dbReference type="AlphaFoldDB" id="F8FBD7"/>
<dbReference type="PROSITE" id="PS50885">
    <property type="entry name" value="HAMP"/>
    <property type="match status" value="1"/>
</dbReference>
<dbReference type="InterPro" id="IPR024478">
    <property type="entry name" value="HlyB_4HB_MCP"/>
</dbReference>
<dbReference type="PATRIC" id="fig|1036673.3.peg.3646"/>
<dbReference type="InterPro" id="IPR003660">
    <property type="entry name" value="HAMP_dom"/>
</dbReference>
<dbReference type="PANTHER" id="PTHR32089:SF112">
    <property type="entry name" value="LYSOZYME-LIKE PROTEIN-RELATED"/>
    <property type="match status" value="1"/>
</dbReference>
<dbReference type="Pfam" id="PF00672">
    <property type="entry name" value="HAMP"/>
    <property type="match status" value="1"/>
</dbReference>
<dbReference type="Gene3D" id="6.10.340.10">
    <property type="match status" value="1"/>
</dbReference>
<keyword evidence="4 6" id="KW-0807">Transducer</keyword>
<feature type="domain" description="HAMP" evidence="9">
    <location>
        <begin position="210"/>
        <end position="262"/>
    </location>
</feature>
<dbReference type="CDD" id="cd06225">
    <property type="entry name" value="HAMP"/>
    <property type="match status" value="1"/>
</dbReference>
<dbReference type="EMBL" id="CP002869">
    <property type="protein sequence ID" value="AEI42504.1"/>
    <property type="molecule type" value="Genomic_DNA"/>
</dbReference>
<name>F8FBD7_PAEMK</name>
<proteinExistence type="inferred from homology"/>
<dbReference type="SUPFAM" id="SSF58104">
    <property type="entry name" value="Methyl-accepting chemotaxis protein (MCP) signaling domain"/>
    <property type="match status" value="1"/>
</dbReference>
<dbReference type="RefSeq" id="WP_013917660.1">
    <property type="nucleotide sequence ID" value="NC_015690.1"/>
</dbReference>
<evidence type="ECO:0000256" key="1">
    <source>
        <dbReference type="ARBA" id="ARBA00004236"/>
    </source>
</evidence>
<dbReference type="InterPro" id="IPR004089">
    <property type="entry name" value="MCPsignal_dom"/>
</dbReference>
<dbReference type="GO" id="GO:0004888">
    <property type="term" value="F:transmembrane signaling receptor activity"/>
    <property type="evidence" value="ECO:0007669"/>
    <property type="project" value="InterPro"/>
</dbReference>
<evidence type="ECO:0000256" key="4">
    <source>
        <dbReference type="ARBA" id="ARBA00023224"/>
    </source>
</evidence>
<sequence>MKNLKVSVKLLILTVLSILIIIGIGAFGYTATGDMSHASSSMYGDNLVPISTTAQIRINNRAIDTSVLELMLTTDPARNESLNKNIQDRVKKNQELTNEVASMLRSEEQLKIFAGFKEQLPTYSASTKKVIDLAMANLNEEAYAIYVQETSVLREKLNATASELTEALQKEAAANNANTLQLSGFIQTLNLTVVIVSTLLFLGMGFYISRLITRPLRSIQELMAQAENGDLTVQGTYHSKDEIGQLTGSFNTMVRGLRELVTKISDQAMTLSASSEELTASSEQTVRASEHIASATGEMAAGFDTQVRTVAAASRSVESMHVKFTDIEENGSEMAQLVGSASSATDQGVHAVSSILRQMGEIESSVSETQQRILTLGERTEQIGTFVTTINEIARQTNLLALNASIEASRAGDAGRGFAVVAEEIRKLADATSQSSKQIADIITGVQAESHRAVESMNRGAERVEQGVKQSGEVSDAFESIDTAIRRVSEKVHAVEAAIRAVAAESRAITEAMEQVNSVSEQGAASIQQTTAASEEQLSTMEEVAGSARSLAQLAEELQHTLSRFRV</sequence>
<evidence type="ECO:0000256" key="7">
    <source>
        <dbReference type="SAM" id="Phobius"/>
    </source>
</evidence>
<dbReference type="PROSITE" id="PS50111">
    <property type="entry name" value="CHEMOTAXIS_TRANSDUC_2"/>
    <property type="match status" value="1"/>
</dbReference>
<organism evidence="10 11">
    <name type="scientific">Paenibacillus mucilaginosus (strain KNP414)</name>
    <dbReference type="NCBI Taxonomy" id="1036673"/>
    <lineage>
        <taxon>Bacteria</taxon>
        <taxon>Bacillati</taxon>
        <taxon>Bacillota</taxon>
        <taxon>Bacilli</taxon>
        <taxon>Bacillales</taxon>
        <taxon>Paenibacillaceae</taxon>
        <taxon>Paenibacillus</taxon>
    </lineage>
</organism>
<dbReference type="GO" id="GO:0005886">
    <property type="term" value="C:plasma membrane"/>
    <property type="evidence" value="ECO:0007669"/>
    <property type="project" value="UniProtKB-SubCell"/>
</dbReference>
<feature type="domain" description="Methyl-accepting transducer" evidence="8">
    <location>
        <begin position="281"/>
        <end position="538"/>
    </location>
</feature>
<evidence type="ECO:0000256" key="3">
    <source>
        <dbReference type="ARBA" id="ARBA00023136"/>
    </source>
</evidence>
<dbReference type="GO" id="GO:0007165">
    <property type="term" value="P:signal transduction"/>
    <property type="evidence" value="ECO:0007669"/>
    <property type="project" value="UniProtKB-KW"/>
</dbReference>
<dbReference type="PRINTS" id="PR00260">
    <property type="entry name" value="CHEMTRNSDUCR"/>
</dbReference>
<keyword evidence="2" id="KW-1003">Cell membrane</keyword>
<keyword evidence="3 7" id="KW-0472">Membrane</keyword>
<protein>
    <submittedName>
        <fullName evidence="10">Methyl-accepting chemotaxis protein</fullName>
    </submittedName>
</protein>
<evidence type="ECO:0000259" key="8">
    <source>
        <dbReference type="PROSITE" id="PS50111"/>
    </source>
</evidence>
<evidence type="ECO:0000256" key="2">
    <source>
        <dbReference type="ARBA" id="ARBA00022475"/>
    </source>
</evidence>
<dbReference type="Proteomes" id="UP000006620">
    <property type="component" value="Chromosome"/>
</dbReference>
<dbReference type="SMART" id="SM00304">
    <property type="entry name" value="HAMP"/>
    <property type="match status" value="1"/>
</dbReference>
<comment type="subcellular location">
    <subcellularLocation>
        <location evidence="1">Cell membrane</location>
    </subcellularLocation>
</comment>